<organism evidence="2 3">
    <name type="scientific">Halopseudomonas pertucinogena</name>
    <dbReference type="NCBI Taxonomy" id="86175"/>
    <lineage>
        <taxon>Bacteria</taxon>
        <taxon>Pseudomonadati</taxon>
        <taxon>Pseudomonadota</taxon>
        <taxon>Gammaproteobacteria</taxon>
        <taxon>Pseudomonadales</taxon>
        <taxon>Pseudomonadaceae</taxon>
        <taxon>Halopseudomonas</taxon>
    </lineage>
</organism>
<feature type="region of interest" description="Disordered" evidence="1">
    <location>
        <begin position="132"/>
        <end position="158"/>
    </location>
</feature>
<evidence type="ECO:0000256" key="1">
    <source>
        <dbReference type="SAM" id="MobiDB-lite"/>
    </source>
</evidence>
<comment type="caution">
    <text evidence="2">The sequence shown here is derived from an EMBL/GenBank/DDBJ whole genome shotgun (WGS) entry which is preliminary data.</text>
</comment>
<proteinExistence type="predicted"/>
<name>A0ABQ2CRL6_9GAMM</name>
<gene>
    <name evidence="2" type="ORF">GCM10009083_24000</name>
</gene>
<feature type="region of interest" description="Disordered" evidence="1">
    <location>
        <begin position="55"/>
        <end position="96"/>
    </location>
</feature>
<dbReference type="EMBL" id="BMNN01000006">
    <property type="protein sequence ID" value="GGJ06233.1"/>
    <property type="molecule type" value="Genomic_DNA"/>
</dbReference>
<accession>A0ABQ2CRL6</accession>
<protein>
    <submittedName>
        <fullName evidence="2">Uncharacterized protein</fullName>
    </submittedName>
</protein>
<evidence type="ECO:0000313" key="2">
    <source>
        <dbReference type="EMBL" id="GGJ06233.1"/>
    </source>
</evidence>
<reference evidence="3" key="1">
    <citation type="journal article" date="2019" name="Int. J. Syst. Evol. Microbiol.">
        <title>The Global Catalogue of Microorganisms (GCM) 10K type strain sequencing project: providing services to taxonomists for standard genome sequencing and annotation.</title>
        <authorList>
            <consortium name="The Broad Institute Genomics Platform"/>
            <consortium name="The Broad Institute Genome Sequencing Center for Infectious Disease"/>
            <person name="Wu L."/>
            <person name="Ma J."/>
        </authorList>
    </citation>
    <scope>NUCLEOTIDE SEQUENCE [LARGE SCALE GENOMIC DNA]</scope>
    <source>
        <strain evidence="3">JCM 11590</strain>
    </source>
</reference>
<dbReference type="Proteomes" id="UP000633263">
    <property type="component" value="Unassembled WGS sequence"/>
</dbReference>
<sequence length="158" mass="17451">MTPLSEHKAAEREAIARAVNAYLSDGGKIQKLGNSLAPIKNMTWTEEDEARWQAKLNGDLPPKPERKRARTKPSKKDVADRLSAARAAKHQANRAALAPKVRQLAELGVIRSHIAKTIGVAAGTVDKIGQEHGIEIPLQSRRGTRQARNNAELREEWE</sequence>
<dbReference type="RefSeq" id="WP_188636896.1">
    <property type="nucleotide sequence ID" value="NZ_BMNN01000006.1"/>
</dbReference>
<keyword evidence="3" id="KW-1185">Reference proteome</keyword>
<evidence type="ECO:0000313" key="3">
    <source>
        <dbReference type="Proteomes" id="UP000633263"/>
    </source>
</evidence>